<dbReference type="Proteomes" id="UP000036893">
    <property type="component" value="Unassembled WGS sequence"/>
</dbReference>
<evidence type="ECO:0000313" key="6">
    <source>
        <dbReference type="Proteomes" id="UP000465221"/>
    </source>
</evidence>
<evidence type="ECO:0000313" key="4">
    <source>
        <dbReference type="EMBL" id="GIC91053.1"/>
    </source>
</evidence>
<evidence type="ECO:0000313" key="5">
    <source>
        <dbReference type="Proteomes" id="UP000036893"/>
    </source>
</evidence>
<dbReference type="Proteomes" id="UP000465221">
    <property type="component" value="Unassembled WGS sequence"/>
</dbReference>
<dbReference type="GeneID" id="66994971"/>
<proteinExistence type="predicted"/>
<evidence type="ECO:0000256" key="1">
    <source>
        <dbReference type="SAM" id="MobiDB-lite"/>
    </source>
</evidence>
<feature type="region of interest" description="Disordered" evidence="1">
    <location>
        <begin position="1"/>
        <end position="36"/>
    </location>
</feature>
<name>A0A8E0QUB5_9EURO</name>
<accession>A0A8E0QUB5</accession>
<gene>
    <name evidence="4" type="ORF">Aud_007494</name>
    <name evidence="3" type="ORF">IFM46972_02237</name>
</gene>
<dbReference type="EMBL" id="BLKC01000011">
    <property type="protein sequence ID" value="GFF28037.1"/>
    <property type="molecule type" value="Genomic_DNA"/>
</dbReference>
<protein>
    <submittedName>
        <fullName evidence="4">Uncharacterized protein</fullName>
    </submittedName>
</protein>
<feature type="compositionally biased region" description="Basic and acidic residues" evidence="1">
    <location>
        <begin position="88"/>
        <end position="97"/>
    </location>
</feature>
<dbReference type="RefSeq" id="XP_043148319.1">
    <property type="nucleotide sequence ID" value="XM_043292384.1"/>
</dbReference>
<reference evidence="4" key="3">
    <citation type="submission" date="2021-01" db="EMBL/GenBank/DDBJ databases">
        <title>Pan-genome distribution and transcriptional activeness of fungal secondary metabolism genes in Aspergillus section Fumigati.</title>
        <authorList>
            <person name="Takahashi H."/>
            <person name="Umemura M."/>
            <person name="Ninomiya A."/>
            <person name="Kusuya Y."/>
            <person name="Urayama S."/>
            <person name="Shimizu M."/>
            <person name="Watanabe A."/>
            <person name="Kamei K."/>
            <person name="Yaguchi T."/>
            <person name="Hagiwara D."/>
        </authorList>
    </citation>
    <scope>NUCLEOTIDE SEQUENCE</scope>
    <source>
        <strain evidence="4">IFM 46973</strain>
    </source>
</reference>
<evidence type="ECO:0000256" key="2">
    <source>
        <dbReference type="SAM" id="Phobius"/>
    </source>
</evidence>
<feature type="region of interest" description="Disordered" evidence="1">
    <location>
        <begin position="76"/>
        <end position="97"/>
    </location>
</feature>
<keyword evidence="2" id="KW-0812">Transmembrane</keyword>
<dbReference type="EMBL" id="BBXM02000005">
    <property type="protein sequence ID" value="GIC91053.1"/>
    <property type="molecule type" value="Genomic_DNA"/>
</dbReference>
<keyword evidence="2" id="KW-1133">Transmembrane helix</keyword>
<feature type="compositionally biased region" description="Pro residues" evidence="1">
    <location>
        <begin position="1"/>
        <end position="10"/>
    </location>
</feature>
<comment type="caution">
    <text evidence="4">The sequence shown here is derived from an EMBL/GenBank/DDBJ whole genome shotgun (WGS) entry which is preliminary data.</text>
</comment>
<feature type="transmembrane region" description="Helical" evidence="2">
    <location>
        <begin position="54"/>
        <end position="72"/>
    </location>
</feature>
<dbReference type="AlphaFoldDB" id="A0A8E0QUB5"/>
<organism evidence="4 5">
    <name type="scientific">Aspergillus udagawae</name>
    <dbReference type="NCBI Taxonomy" id="91492"/>
    <lineage>
        <taxon>Eukaryota</taxon>
        <taxon>Fungi</taxon>
        <taxon>Dikarya</taxon>
        <taxon>Ascomycota</taxon>
        <taxon>Pezizomycotina</taxon>
        <taxon>Eurotiomycetes</taxon>
        <taxon>Eurotiomycetidae</taxon>
        <taxon>Eurotiales</taxon>
        <taxon>Aspergillaceae</taxon>
        <taxon>Aspergillus</taxon>
        <taxon>Aspergillus subgen. Fumigati</taxon>
    </lineage>
</organism>
<keyword evidence="2" id="KW-0472">Membrane</keyword>
<evidence type="ECO:0000313" key="3">
    <source>
        <dbReference type="EMBL" id="GFF28037.1"/>
    </source>
</evidence>
<sequence length="97" mass="11311">MTNSTPPPHPSTSKPRVIVDPQTLSQRRTTRPRTQAQITDIRQTKQYKVAARRWLSTIVALPIFLYTSWVLYDRTYGNSKPKRLGRPSTEEKEKEKE</sequence>
<feature type="compositionally biased region" description="Low complexity" evidence="1">
    <location>
        <begin position="22"/>
        <end position="36"/>
    </location>
</feature>
<reference evidence="3 6" key="2">
    <citation type="submission" date="2020-01" db="EMBL/GenBank/DDBJ databases">
        <title>Draft genome sequence of Aspergillus udagawae IFM 46972.</title>
        <authorList>
            <person name="Takahashi H."/>
            <person name="Yaguchi T."/>
        </authorList>
    </citation>
    <scope>NUCLEOTIDE SEQUENCE [LARGE SCALE GENOMIC DNA]</scope>
    <source>
        <strain evidence="3 6">IFM 46972</strain>
    </source>
</reference>
<reference evidence="4" key="1">
    <citation type="journal article" date="2015" name="Genome Announc.">
        <title>Draft Genome Sequence of the Pathogenic Filamentous Fungus Aspergillus udagawae Strain IFM 46973T.</title>
        <authorList>
            <person name="Kusuya Y."/>
            <person name="Takahashi-Nakaguchi A."/>
            <person name="Takahashi H."/>
            <person name="Yaguchi T."/>
        </authorList>
    </citation>
    <scope>NUCLEOTIDE SEQUENCE</scope>
    <source>
        <strain evidence="4">IFM 46973</strain>
    </source>
</reference>